<reference evidence="4 5" key="1">
    <citation type="submission" date="2020-02" db="EMBL/GenBank/DDBJ databases">
        <title>Whole-genome analyses of novel actinobacteria.</title>
        <authorList>
            <person name="Sahin N."/>
        </authorList>
    </citation>
    <scope>NUCLEOTIDE SEQUENCE [LARGE SCALE GENOMIC DNA]</scope>
    <source>
        <strain evidence="4 5">A7024</strain>
    </source>
</reference>
<dbReference type="CDD" id="cd07043">
    <property type="entry name" value="STAS_anti-anti-sigma_factors"/>
    <property type="match status" value="1"/>
</dbReference>
<gene>
    <name evidence="4" type="ORF">G5C51_26395</name>
</gene>
<evidence type="ECO:0000313" key="4">
    <source>
        <dbReference type="EMBL" id="NGN67422.1"/>
    </source>
</evidence>
<keyword evidence="5" id="KW-1185">Reference proteome</keyword>
<protein>
    <recommendedName>
        <fullName evidence="2">Anti-sigma factor antagonist</fullName>
    </recommendedName>
</protein>
<dbReference type="PANTHER" id="PTHR33495:SF2">
    <property type="entry name" value="ANTI-SIGMA FACTOR ANTAGONIST TM_1081-RELATED"/>
    <property type="match status" value="1"/>
</dbReference>
<dbReference type="GO" id="GO:0043856">
    <property type="term" value="F:anti-sigma factor antagonist activity"/>
    <property type="evidence" value="ECO:0007669"/>
    <property type="project" value="InterPro"/>
</dbReference>
<evidence type="ECO:0000256" key="2">
    <source>
        <dbReference type="RuleBase" id="RU003749"/>
    </source>
</evidence>
<dbReference type="PANTHER" id="PTHR33495">
    <property type="entry name" value="ANTI-SIGMA FACTOR ANTAGONIST TM_1081-RELATED-RELATED"/>
    <property type="match status" value="1"/>
</dbReference>
<evidence type="ECO:0000259" key="3">
    <source>
        <dbReference type="PROSITE" id="PS50801"/>
    </source>
</evidence>
<dbReference type="InterPro" id="IPR036513">
    <property type="entry name" value="STAS_dom_sf"/>
</dbReference>
<evidence type="ECO:0000313" key="5">
    <source>
        <dbReference type="Proteomes" id="UP000481583"/>
    </source>
</evidence>
<dbReference type="AlphaFoldDB" id="A0A6G4U5Z4"/>
<feature type="domain" description="STAS" evidence="3">
    <location>
        <begin position="20"/>
        <end position="120"/>
    </location>
</feature>
<dbReference type="PROSITE" id="PS50801">
    <property type="entry name" value="STAS"/>
    <property type="match status" value="1"/>
</dbReference>
<comment type="similarity">
    <text evidence="1 2">Belongs to the anti-sigma-factor antagonist family.</text>
</comment>
<proteinExistence type="inferred from homology"/>
<evidence type="ECO:0000256" key="1">
    <source>
        <dbReference type="ARBA" id="ARBA00009013"/>
    </source>
</evidence>
<dbReference type="Proteomes" id="UP000481583">
    <property type="component" value="Unassembled WGS sequence"/>
</dbReference>
<dbReference type="Pfam" id="PF01740">
    <property type="entry name" value="STAS"/>
    <property type="match status" value="1"/>
</dbReference>
<dbReference type="InterPro" id="IPR003658">
    <property type="entry name" value="Anti-sigma_ant"/>
</dbReference>
<sequence>MEQTTSGLAAPGLRERTAGGHIVVELSGELDLRAAGLVTARLDTLTAASRVWLVVDLSAVTFLDCGGLGALCRARRRTVWRGGRIALVVTDPRILRVLKVTGLHRAFEVHADVASAVSAPVRVPQQVR</sequence>
<organism evidence="4 5">
    <name type="scientific">Streptomyces coryli</name>
    <dbReference type="NCBI Taxonomy" id="1128680"/>
    <lineage>
        <taxon>Bacteria</taxon>
        <taxon>Bacillati</taxon>
        <taxon>Actinomycetota</taxon>
        <taxon>Actinomycetes</taxon>
        <taxon>Kitasatosporales</taxon>
        <taxon>Streptomycetaceae</taxon>
        <taxon>Streptomyces</taxon>
    </lineage>
</organism>
<accession>A0A6G4U5Z4</accession>
<name>A0A6G4U5Z4_9ACTN</name>
<dbReference type="InterPro" id="IPR002645">
    <property type="entry name" value="STAS_dom"/>
</dbReference>
<dbReference type="Gene3D" id="3.30.750.24">
    <property type="entry name" value="STAS domain"/>
    <property type="match status" value="1"/>
</dbReference>
<comment type="caution">
    <text evidence="4">The sequence shown here is derived from an EMBL/GenBank/DDBJ whole genome shotgun (WGS) entry which is preliminary data.</text>
</comment>
<dbReference type="RefSeq" id="WP_165240715.1">
    <property type="nucleotide sequence ID" value="NZ_JAAKZV010000141.1"/>
</dbReference>
<dbReference type="SUPFAM" id="SSF52091">
    <property type="entry name" value="SpoIIaa-like"/>
    <property type="match status" value="1"/>
</dbReference>
<dbReference type="NCBIfam" id="TIGR00377">
    <property type="entry name" value="ant_ant_sig"/>
    <property type="match status" value="1"/>
</dbReference>
<dbReference type="EMBL" id="JAAKZV010000141">
    <property type="protein sequence ID" value="NGN67422.1"/>
    <property type="molecule type" value="Genomic_DNA"/>
</dbReference>